<evidence type="ECO:0000256" key="1">
    <source>
        <dbReference type="SAM" id="MobiDB-lite"/>
    </source>
</evidence>
<organism evidence="3 4">
    <name type="scientific">Cryptococcus deuterogattii (strain R265)</name>
    <name type="common">Cryptococcus gattii VGII (strain R265)</name>
    <dbReference type="NCBI Taxonomy" id="294750"/>
    <lineage>
        <taxon>Eukaryota</taxon>
        <taxon>Fungi</taxon>
        <taxon>Dikarya</taxon>
        <taxon>Basidiomycota</taxon>
        <taxon>Agaricomycotina</taxon>
        <taxon>Tremellomycetes</taxon>
        <taxon>Tremellales</taxon>
        <taxon>Cryptococcaceae</taxon>
        <taxon>Cryptococcus</taxon>
        <taxon>Cryptococcus gattii species complex</taxon>
    </lineage>
</organism>
<keyword evidence="2" id="KW-1133">Transmembrane helix</keyword>
<keyword evidence="2" id="KW-0812">Transmembrane</keyword>
<dbReference type="KEGG" id="cdeu:CNBG_2488"/>
<dbReference type="OrthoDB" id="5346979at2759"/>
<protein>
    <recommendedName>
        <fullName evidence="5">Transmembrane protein</fullName>
    </recommendedName>
</protein>
<gene>
    <name evidence="3" type="ORF">CNBG_2488</name>
</gene>
<dbReference type="AlphaFoldDB" id="A0A095C7J7"/>
<dbReference type="GeneID" id="88178840"/>
<feature type="transmembrane region" description="Helical" evidence="2">
    <location>
        <begin position="27"/>
        <end position="50"/>
    </location>
</feature>
<reference evidence="3 4" key="1">
    <citation type="journal article" date="2011" name="MBio">
        <title>Genome variation in Cryptococcus gattii, an emerging pathogen of immunocompetent hosts.</title>
        <authorList>
            <person name="D'Souza C.A."/>
            <person name="Kronstad J.W."/>
            <person name="Taylor G."/>
            <person name="Warren R."/>
            <person name="Yuen M."/>
            <person name="Hu G."/>
            <person name="Jung W.H."/>
            <person name="Sham A."/>
            <person name="Kidd S.E."/>
            <person name="Tangen K."/>
            <person name="Lee N."/>
            <person name="Zeilmaker T."/>
            <person name="Sawkins J."/>
            <person name="McVicker G."/>
            <person name="Shah S."/>
            <person name="Gnerre S."/>
            <person name="Griggs A."/>
            <person name="Zeng Q."/>
            <person name="Bartlett K."/>
            <person name="Li W."/>
            <person name="Wang X."/>
            <person name="Heitman J."/>
            <person name="Stajich J.E."/>
            <person name="Fraser J.A."/>
            <person name="Meyer W."/>
            <person name="Carter D."/>
            <person name="Schein J."/>
            <person name="Krzywinski M."/>
            <person name="Kwon-Chung K.J."/>
            <person name="Varma A."/>
            <person name="Wang J."/>
            <person name="Brunham R."/>
            <person name="Fyfe M."/>
            <person name="Ouellette B.F."/>
            <person name="Siddiqui A."/>
            <person name="Marra M."/>
            <person name="Jones S."/>
            <person name="Holt R."/>
            <person name="Birren B.W."/>
            <person name="Galagan J.E."/>
            <person name="Cuomo C.A."/>
        </authorList>
    </citation>
    <scope>NUCLEOTIDE SEQUENCE [LARGE SCALE GENOMIC DNA]</scope>
    <source>
        <strain evidence="3 4">R265</strain>
    </source>
</reference>
<evidence type="ECO:0008006" key="5">
    <source>
        <dbReference type="Google" id="ProtNLM"/>
    </source>
</evidence>
<dbReference type="VEuPathDB" id="FungiDB:CNBG_2488"/>
<feature type="compositionally biased region" description="Low complexity" evidence="1">
    <location>
        <begin position="95"/>
        <end position="109"/>
    </location>
</feature>
<feature type="region of interest" description="Disordered" evidence="1">
    <location>
        <begin position="74"/>
        <end position="109"/>
    </location>
</feature>
<dbReference type="RefSeq" id="XP_062882521.1">
    <property type="nucleotide sequence ID" value="XM_063026566.1"/>
</dbReference>
<name>A0A095C7J7_CRYD2</name>
<reference evidence="3 4" key="2">
    <citation type="journal article" date="2018" name="Proc. Natl. Acad. Sci.">
        <title>RNAi is a critical determinant of centromere evolution in closely related fungi.</title>
        <authorList>
            <person name="Yadav V."/>
            <person name="Sun S."/>
            <person name="Billmyre R.B."/>
            <person name="Thimmappa B.C."/>
            <person name="Shea T."/>
            <person name="Lintner R."/>
            <person name="Bakkeren G."/>
            <person name="Cuomo C.A."/>
            <person name="Heitman J."/>
            <person name="Sanyal K."/>
        </authorList>
    </citation>
    <scope>NUCLEOTIDE SEQUENCE [LARGE SCALE GENOMIC DNA]</scope>
    <source>
        <strain evidence="3 4">R265</strain>
    </source>
</reference>
<sequence length="282" mass="29920">MASILIGEPNSLPSDSTPEKRRKIPKVAFYVAGSAFALTIGLTAMVIPYVRQAAKAVNGPQFMSHRNLEHLASRRFPSPSSSHSTSLPSPPSQTRASLPAASPSSALRSSIPSYSSASISAEIPVSEEDIKHLGEGSKSAVGSVVETEVSQQTIKTRLFNAREEKALYGSSLMPLSSDTASKGEGEGEEDRMEGALLGAKALVIATTLVMGFTGLGMWVAGKAVGAENPADFAIKMRQQLILSMPQLVTSVNKPGRSTDGFDGEAIDKWVNELEREEVTRST</sequence>
<evidence type="ECO:0000313" key="3">
    <source>
        <dbReference type="EMBL" id="KGB76650.1"/>
    </source>
</evidence>
<dbReference type="OMA" id="GAKALMF"/>
<evidence type="ECO:0000256" key="2">
    <source>
        <dbReference type="SAM" id="Phobius"/>
    </source>
</evidence>
<keyword evidence="2" id="KW-0472">Membrane</keyword>
<evidence type="ECO:0000313" key="4">
    <source>
        <dbReference type="Proteomes" id="UP000029445"/>
    </source>
</evidence>
<accession>A0A095C7J7</accession>
<feature type="compositionally biased region" description="Low complexity" evidence="1">
    <location>
        <begin position="77"/>
        <end position="87"/>
    </location>
</feature>
<proteinExistence type="predicted"/>
<dbReference type="EMBL" id="CP025766">
    <property type="protein sequence ID" value="KGB76650.1"/>
    <property type="molecule type" value="Genomic_DNA"/>
</dbReference>
<dbReference type="HOGENOM" id="CLU_086717_0_0_1"/>
<keyword evidence="4" id="KW-1185">Reference proteome</keyword>
<dbReference type="Proteomes" id="UP000029445">
    <property type="component" value="Chromosome 8"/>
</dbReference>